<gene>
    <name evidence="1" type="ORF">C7H19_23580</name>
</gene>
<dbReference type="EMBL" id="PXOH01000052">
    <property type="protein sequence ID" value="PSF30604.1"/>
    <property type="molecule type" value="Genomic_DNA"/>
</dbReference>
<keyword evidence="2" id="KW-1185">Reference proteome</keyword>
<sequence length="388" mass="43827">MFKLPPPPEPPSDSQQWLEQLATYYKQLVDYHHQAAQTAARQLAHLEILLGGALDSTTVSLEINQTINSPAIGQLSSSMPVVAHQDLINPQLSLLSPPNTPTLGKKLDKTGQLSIPRINHETQRATLQGTPVLSMFNESELTEAISTLLATEKGHAVHIDYIVRKLYGILDGDNLNSITDWVRMTLKSGEVDSKWSSIPDAPECWTLNLQELTTLPSGETSEKTTLTTREVAQFLQTSPKVIIRNKNKYAEQFTEGTHYLVDEQNWYYWTPSGIDLLKSLLFLQANLPNQLLKRKSKTIEPQRLPPYNKLNLMESIKKLLKERMGEVFSIDEVCQTLYGELPPSQYTRIRTQVGKYLSKGKLKGDWAAVPDQKSHYTYNLNKNIDDED</sequence>
<dbReference type="Proteomes" id="UP000239001">
    <property type="component" value="Unassembled WGS sequence"/>
</dbReference>
<dbReference type="OrthoDB" id="574731at2"/>
<name>A0A2T1LR44_9CHRO</name>
<organism evidence="1 2">
    <name type="scientific">Aphanothece hegewaldii CCALA 016</name>
    <dbReference type="NCBI Taxonomy" id="2107694"/>
    <lineage>
        <taxon>Bacteria</taxon>
        <taxon>Bacillati</taxon>
        <taxon>Cyanobacteriota</taxon>
        <taxon>Cyanophyceae</taxon>
        <taxon>Oscillatoriophycideae</taxon>
        <taxon>Chroococcales</taxon>
        <taxon>Aphanothecaceae</taxon>
        <taxon>Aphanothece</taxon>
    </lineage>
</organism>
<proteinExistence type="predicted"/>
<comment type="caution">
    <text evidence="1">The sequence shown here is derived from an EMBL/GenBank/DDBJ whole genome shotgun (WGS) entry which is preliminary data.</text>
</comment>
<accession>A0A2T1LR44</accession>
<reference evidence="1 2" key="2">
    <citation type="submission" date="2018-03" db="EMBL/GenBank/DDBJ databases">
        <authorList>
            <person name="Keele B.F."/>
        </authorList>
    </citation>
    <scope>NUCLEOTIDE SEQUENCE [LARGE SCALE GENOMIC DNA]</scope>
    <source>
        <strain evidence="1 2">CCALA 016</strain>
    </source>
</reference>
<dbReference type="AlphaFoldDB" id="A0A2T1LR44"/>
<evidence type="ECO:0000313" key="1">
    <source>
        <dbReference type="EMBL" id="PSF30604.1"/>
    </source>
</evidence>
<protein>
    <submittedName>
        <fullName evidence="1">Uncharacterized protein</fullName>
    </submittedName>
</protein>
<evidence type="ECO:0000313" key="2">
    <source>
        <dbReference type="Proteomes" id="UP000239001"/>
    </source>
</evidence>
<dbReference type="RefSeq" id="WP_106459357.1">
    <property type="nucleotide sequence ID" value="NZ_PXOH01000052.1"/>
</dbReference>
<reference evidence="1 2" key="1">
    <citation type="submission" date="2018-03" db="EMBL/GenBank/DDBJ databases">
        <title>The ancient ancestry and fast evolution of plastids.</title>
        <authorList>
            <person name="Moore K.R."/>
            <person name="Magnabosco C."/>
            <person name="Momper L."/>
            <person name="Gold D.A."/>
            <person name="Bosak T."/>
            <person name="Fournier G.P."/>
        </authorList>
    </citation>
    <scope>NUCLEOTIDE SEQUENCE [LARGE SCALE GENOMIC DNA]</scope>
    <source>
        <strain evidence="1 2">CCALA 016</strain>
    </source>
</reference>